<evidence type="ECO:0000256" key="2">
    <source>
        <dbReference type="SAM" id="MobiDB-lite"/>
    </source>
</evidence>
<reference evidence="4 5" key="1">
    <citation type="submission" date="2020-08" db="EMBL/GenBank/DDBJ databases">
        <title>Genomic Encyclopedia of Type Strains, Phase IV (KMG-IV): sequencing the most valuable type-strain genomes for metagenomic binning, comparative biology and taxonomic classification.</title>
        <authorList>
            <person name="Goeker M."/>
        </authorList>
    </citation>
    <scope>NUCLEOTIDE SEQUENCE [LARGE SCALE GENOMIC DNA]</scope>
    <source>
        <strain evidence="4 5">DSM 29854</strain>
    </source>
</reference>
<dbReference type="RefSeq" id="WP_182514364.1">
    <property type="nucleotide sequence ID" value="NZ_JACJIQ010000023.1"/>
</dbReference>
<name>A0A839GRK7_9BACT</name>
<proteinExistence type="predicted"/>
<dbReference type="Proteomes" id="UP000563094">
    <property type="component" value="Unassembled WGS sequence"/>
</dbReference>
<feature type="transmembrane region" description="Helical" evidence="3">
    <location>
        <begin position="59"/>
        <end position="79"/>
    </location>
</feature>
<evidence type="ECO:0000313" key="4">
    <source>
        <dbReference type="EMBL" id="MBA9079489.1"/>
    </source>
</evidence>
<feature type="region of interest" description="Disordered" evidence="2">
    <location>
        <begin position="18"/>
        <end position="44"/>
    </location>
</feature>
<protein>
    <submittedName>
        <fullName evidence="4">DNA primase large subunit</fullName>
    </submittedName>
</protein>
<sequence length="203" mass="23365">MKDKLKDFVHAHREEFDSFSPRPDLWQDISAELPAEPEPEQKEEQVKEARILPLNWNVAWRYAAAVAVLVMVAISGRYYGSGTWQRDPLLAAAQPVSLDKIAPEVKQIETRFVGVIEQKEAQLKEYDLKALGMEKEWEREATALDSAYAELKKELYTTPNKEVVVEAMRENLKMRIAILNRQLQVLENIQTVKQQVSNETKTL</sequence>
<organism evidence="4 5">
    <name type="scientific">Rufibacter quisquiliarum</name>
    <dbReference type="NCBI Taxonomy" id="1549639"/>
    <lineage>
        <taxon>Bacteria</taxon>
        <taxon>Pseudomonadati</taxon>
        <taxon>Bacteroidota</taxon>
        <taxon>Cytophagia</taxon>
        <taxon>Cytophagales</taxon>
        <taxon>Hymenobacteraceae</taxon>
        <taxon>Rufibacter</taxon>
    </lineage>
</organism>
<gene>
    <name evidence="4" type="ORF">FHS90_004227</name>
</gene>
<comment type="caution">
    <text evidence="4">The sequence shown here is derived from an EMBL/GenBank/DDBJ whole genome shotgun (WGS) entry which is preliminary data.</text>
</comment>
<accession>A0A839GRK7</accession>
<keyword evidence="3" id="KW-0472">Membrane</keyword>
<dbReference type="AlphaFoldDB" id="A0A839GRK7"/>
<feature type="coiled-coil region" evidence="1">
    <location>
        <begin position="116"/>
        <end position="189"/>
    </location>
</feature>
<keyword evidence="5" id="KW-1185">Reference proteome</keyword>
<keyword evidence="3" id="KW-0812">Transmembrane</keyword>
<evidence type="ECO:0000256" key="3">
    <source>
        <dbReference type="SAM" id="Phobius"/>
    </source>
</evidence>
<keyword evidence="3" id="KW-1133">Transmembrane helix</keyword>
<evidence type="ECO:0000256" key="1">
    <source>
        <dbReference type="SAM" id="Coils"/>
    </source>
</evidence>
<evidence type="ECO:0000313" key="5">
    <source>
        <dbReference type="Proteomes" id="UP000563094"/>
    </source>
</evidence>
<keyword evidence="1" id="KW-0175">Coiled coil</keyword>
<dbReference type="EMBL" id="JACJIQ010000023">
    <property type="protein sequence ID" value="MBA9079489.1"/>
    <property type="molecule type" value="Genomic_DNA"/>
</dbReference>